<dbReference type="Proteomes" id="UP001558652">
    <property type="component" value="Unassembled WGS sequence"/>
</dbReference>
<comment type="caution">
    <text evidence="2">The sequence shown here is derived from an EMBL/GenBank/DDBJ whole genome shotgun (WGS) entry which is preliminary data.</text>
</comment>
<name>A0ABD0YBV2_9HEMI</name>
<evidence type="ECO:0000313" key="2">
    <source>
        <dbReference type="EMBL" id="KAL1124805.1"/>
    </source>
</evidence>
<dbReference type="AlphaFoldDB" id="A0ABD0YBV2"/>
<gene>
    <name evidence="2" type="ORF">AAG570_001426</name>
</gene>
<evidence type="ECO:0000313" key="3">
    <source>
        <dbReference type="Proteomes" id="UP001558652"/>
    </source>
</evidence>
<feature type="region of interest" description="Disordered" evidence="1">
    <location>
        <begin position="1"/>
        <end position="31"/>
    </location>
</feature>
<keyword evidence="3" id="KW-1185">Reference proteome</keyword>
<accession>A0ABD0YBV2</accession>
<reference evidence="2 3" key="1">
    <citation type="submission" date="2024-07" db="EMBL/GenBank/DDBJ databases">
        <title>Chromosome-level genome assembly of the water stick insect Ranatra chinensis (Heteroptera: Nepidae).</title>
        <authorList>
            <person name="Liu X."/>
        </authorList>
    </citation>
    <scope>NUCLEOTIDE SEQUENCE [LARGE SCALE GENOMIC DNA]</scope>
    <source>
        <strain evidence="2">Cailab_2021Rc</strain>
        <tissue evidence="2">Muscle</tissue>
    </source>
</reference>
<feature type="compositionally biased region" description="Basic residues" evidence="1">
    <location>
        <begin position="1"/>
        <end position="12"/>
    </location>
</feature>
<sequence>MASKRRNMFHKNKTQETTEKVLSGEGTGSEDRFDSQIQLGAATNIYNAIPIAKSSIYYWIRLKVICGLAAPKAVKFINNVEGKYVVPLLKSYSAIIPHASSQHNVICSFDT</sequence>
<proteinExistence type="predicted"/>
<protein>
    <submittedName>
        <fullName evidence="2">Uncharacterized protein</fullName>
    </submittedName>
</protein>
<organism evidence="2 3">
    <name type="scientific">Ranatra chinensis</name>
    <dbReference type="NCBI Taxonomy" id="642074"/>
    <lineage>
        <taxon>Eukaryota</taxon>
        <taxon>Metazoa</taxon>
        <taxon>Ecdysozoa</taxon>
        <taxon>Arthropoda</taxon>
        <taxon>Hexapoda</taxon>
        <taxon>Insecta</taxon>
        <taxon>Pterygota</taxon>
        <taxon>Neoptera</taxon>
        <taxon>Paraneoptera</taxon>
        <taxon>Hemiptera</taxon>
        <taxon>Heteroptera</taxon>
        <taxon>Panheteroptera</taxon>
        <taxon>Nepomorpha</taxon>
        <taxon>Nepidae</taxon>
        <taxon>Ranatrinae</taxon>
        <taxon>Ranatra</taxon>
    </lineage>
</organism>
<evidence type="ECO:0000256" key="1">
    <source>
        <dbReference type="SAM" id="MobiDB-lite"/>
    </source>
</evidence>
<dbReference type="EMBL" id="JBFDAA010000010">
    <property type="protein sequence ID" value="KAL1124805.1"/>
    <property type="molecule type" value="Genomic_DNA"/>
</dbReference>